<dbReference type="EMBL" id="JADFUA010000007">
    <property type="protein sequence ID" value="MBE9610136.1"/>
    <property type="molecule type" value="Genomic_DNA"/>
</dbReference>
<dbReference type="InterPro" id="IPR001478">
    <property type="entry name" value="PDZ"/>
</dbReference>
<keyword evidence="3" id="KW-1185">Reference proteome</keyword>
<dbReference type="Gene3D" id="2.60.40.3650">
    <property type="match status" value="1"/>
</dbReference>
<dbReference type="InterPro" id="IPR007963">
    <property type="entry name" value="Peptidase_M61_catalytic"/>
</dbReference>
<dbReference type="InterPro" id="IPR036034">
    <property type="entry name" value="PDZ_sf"/>
</dbReference>
<dbReference type="Pfam" id="PF05299">
    <property type="entry name" value="Peptidase_M61"/>
    <property type="match status" value="1"/>
</dbReference>
<dbReference type="SMART" id="SM00228">
    <property type="entry name" value="PDZ"/>
    <property type="match status" value="1"/>
</dbReference>
<dbReference type="RefSeq" id="WP_194116663.1">
    <property type="nucleotide sequence ID" value="NZ_JADFUA010000007.1"/>
</dbReference>
<organism evidence="2 3">
    <name type="scientific">Chitinilyticum piscinae</name>
    <dbReference type="NCBI Taxonomy" id="2866724"/>
    <lineage>
        <taxon>Bacteria</taxon>
        <taxon>Pseudomonadati</taxon>
        <taxon>Pseudomonadota</taxon>
        <taxon>Betaproteobacteria</taxon>
        <taxon>Neisseriales</taxon>
        <taxon>Chitinibacteraceae</taxon>
        <taxon>Chitinilyticum</taxon>
    </lineage>
</organism>
<dbReference type="PIRSF" id="PIRSF016493">
    <property type="entry name" value="Glycyl_aminpptds"/>
    <property type="match status" value="1"/>
</dbReference>
<dbReference type="SUPFAM" id="SSF50156">
    <property type="entry name" value="PDZ domain-like"/>
    <property type="match status" value="1"/>
</dbReference>
<gene>
    <name evidence="2" type="ORF">INR99_12370</name>
</gene>
<evidence type="ECO:0000313" key="2">
    <source>
        <dbReference type="EMBL" id="MBE9610136.1"/>
    </source>
</evidence>
<dbReference type="Gene3D" id="2.30.42.10">
    <property type="match status" value="1"/>
</dbReference>
<sequence length="593" mass="66437">MLQYTLSFPEPHTHLFHVELELGDPDPAGVMLSLPVWIPGSYLVREFARHIVRLEAEQGGSALPVRKVDKHRWQLMPEADAGSVRIRYQVYAYDLSVRGAYLDQFRAFFNGTSVFLAVLGREQESCRVDIRLPVQCAHWQIATGLRPLAAGGYEAYDYDELIDCPVEIAQFQRLSFKACDVPHEFILSGAVCEDAERLVADVKAICEYQIRFWGAPAPFSSYHFLTMVTADGYGGLEHRNSTALLCSRQDLPQPHETARKQSYRQLLGLISHEYFHTWLVKRIKPMEFVPYDLAQENYTRQLWLFEGVTSYYDDLLLLRSGLITADEYLETLSQTITAVWRNPGSAVQTLEEASLDAWIKYYRQDENSPNSLVSYYTKGALVALCTDLLIRKHSGGTRSLDDVMRALWLHYGQTGLGVPPGAFEQLATQQAGEDLSAFFELALRSSHELPLRELLAEQGIEWQQRQALNQADKGGWLERLPEPRAGLGIKVEAVPEGLKVVQVPSGSAAERAGLAAGDVIMAVENHKVGGESQLQFPSARQGEGMLVHAFRRNQLHCLVVVLQCQPELTIGLRSASGLVFLGMGLSDQMKNQP</sequence>
<comment type="caution">
    <text evidence="2">The sequence shown here is derived from an EMBL/GenBank/DDBJ whole genome shotgun (WGS) entry which is preliminary data.</text>
</comment>
<proteinExistence type="predicted"/>
<dbReference type="SUPFAM" id="SSF55486">
    <property type="entry name" value="Metalloproteases ('zincins'), catalytic domain"/>
    <property type="match status" value="1"/>
</dbReference>
<reference evidence="2 3" key="1">
    <citation type="submission" date="2020-10" db="EMBL/GenBank/DDBJ databases">
        <title>The genome sequence of Chitinilyticum litopenaei 4Y14.</title>
        <authorList>
            <person name="Liu Y."/>
        </authorList>
    </citation>
    <scope>NUCLEOTIDE SEQUENCE [LARGE SCALE GENOMIC DNA]</scope>
    <source>
        <strain evidence="2 3">4Y14</strain>
    </source>
</reference>
<dbReference type="PROSITE" id="PS50106">
    <property type="entry name" value="PDZ"/>
    <property type="match status" value="1"/>
</dbReference>
<evidence type="ECO:0000313" key="3">
    <source>
        <dbReference type="Proteomes" id="UP000604481"/>
    </source>
</evidence>
<accession>A0A8J7K265</accession>
<name>A0A8J7K265_9NEIS</name>
<dbReference type="Proteomes" id="UP000604481">
    <property type="component" value="Unassembled WGS sequence"/>
</dbReference>
<feature type="domain" description="PDZ" evidence="1">
    <location>
        <begin position="465"/>
        <end position="528"/>
    </location>
</feature>
<dbReference type="Pfam" id="PF17899">
    <property type="entry name" value="Peptidase_M61_N"/>
    <property type="match status" value="1"/>
</dbReference>
<dbReference type="InterPro" id="IPR040756">
    <property type="entry name" value="Peptidase_M61_N"/>
</dbReference>
<evidence type="ECO:0000259" key="1">
    <source>
        <dbReference type="PROSITE" id="PS50106"/>
    </source>
</evidence>
<dbReference type="Pfam" id="PF13180">
    <property type="entry name" value="PDZ_2"/>
    <property type="match status" value="1"/>
</dbReference>
<dbReference type="Gene3D" id="1.10.390.10">
    <property type="entry name" value="Neutral Protease Domain 2"/>
    <property type="match status" value="1"/>
</dbReference>
<dbReference type="InterPro" id="IPR024191">
    <property type="entry name" value="Peptidase_M61"/>
</dbReference>
<dbReference type="AlphaFoldDB" id="A0A8J7K265"/>
<protein>
    <submittedName>
        <fullName evidence="2">M61 family metallopeptidase</fullName>
    </submittedName>
</protein>
<dbReference type="InterPro" id="IPR027268">
    <property type="entry name" value="Peptidase_M4/M1_CTD_sf"/>
</dbReference>